<gene>
    <name evidence="1" type="ORF">P280DRAFT_51060</name>
</gene>
<dbReference type="EMBL" id="MU006786">
    <property type="protein sequence ID" value="KAF2639856.1"/>
    <property type="molecule type" value="Genomic_DNA"/>
</dbReference>
<evidence type="ECO:0000313" key="2">
    <source>
        <dbReference type="Proteomes" id="UP000799753"/>
    </source>
</evidence>
<organism evidence="1 2">
    <name type="scientific">Massarina eburnea CBS 473.64</name>
    <dbReference type="NCBI Taxonomy" id="1395130"/>
    <lineage>
        <taxon>Eukaryota</taxon>
        <taxon>Fungi</taxon>
        <taxon>Dikarya</taxon>
        <taxon>Ascomycota</taxon>
        <taxon>Pezizomycotina</taxon>
        <taxon>Dothideomycetes</taxon>
        <taxon>Pleosporomycetidae</taxon>
        <taxon>Pleosporales</taxon>
        <taxon>Massarineae</taxon>
        <taxon>Massarinaceae</taxon>
        <taxon>Massarina</taxon>
    </lineage>
</organism>
<keyword evidence="2" id="KW-1185">Reference proteome</keyword>
<dbReference type="Proteomes" id="UP000799753">
    <property type="component" value="Unassembled WGS sequence"/>
</dbReference>
<name>A0A6A6RWE4_9PLEO</name>
<proteinExistence type="predicted"/>
<accession>A0A6A6RWE4</accession>
<evidence type="ECO:0000313" key="1">
    <source>
        <dbReference type="EMBL" id="KAF2639856.1"/>
    </source>
</evidence>
<protein>
    <submittedName>
        <fullName evidence="1">Uncharacterized protein</fullName>
    </submittedName>
</protein>
<sequence length="89" mass="10362">MEKRTRFYSSFPSLPMVVSQRKLPSDHPPSLIRASWLVTAMVYRARSQKEKKSLCIPHRTAPLCAFVPIYKPQTPFFQCSPIQKHPYNI</sequence>
<reference evidence="1" key="1">
    <citation type="journal article" date="2020" name="Stud. Mycol.">
        <title>101 Dothideomycetes genomes: a test case for predicting lifestyles and emergence of pathogens.</title>
        <authorList>
            <person name="Haridas S."/>
            <person name="Albert R."/>
            <person name="Binder M."/>
            <person name="Bloem J."/>
            <person name="Labutti K."/>
            <person name="Salamov A."/>
            <person name="Andreopoulos B."/>
            <person name="Baker S."/>
            <person name="Barry K."/>
            <person name="Bills G."/>
            <person name="Bluhm B."/>
            <person name="Cannon C."/>
            <person name="Castanera R."/>
            <person name="Culley D."/>
            <person name="Daum C."/>
            <person name="Ezra D."/>
            <person name="Gonzalez J."/>
            <person name="Henrissat B."/>
            <person name="Kuo A."/>
            <person name="Liang C."/>
            <person name="Lipzen A."/>
            <person name="Lutzoni F."/>
            <person name="Magnuson J."/>
            <person name="Mondo S."/>
            <person name="Nolan M."/>
            <person name="Ohm R."/>
            <person name="Pangilinan J."/>
            <person name="Park H.-J."/>
            <person name="Ramirez L."/>
            <person name="Alfaro M."/>
            <person name="Sun H."/>
            <person name="Tritt A."/>
            <person name="Yoshinaga Y."/>
            <person name="Zwiers L.-H."/>
            <person name="Turgeon B."/>
            <person name="Goodwin S."/>
            <person name="Spatafora J."/>
            <person name="Crous P."/>
            <person name="Grigoriev I."/>
        </authorList>
    </citation>
    <scope>NUCLEOTIDE SEQUENCE</scope>
    <source>
        <strain evidence="1">CBS 473.64</strain>
    </source>
</reference>
<dbReference type="AlphaFoldDB" id="A0A6A6RWE4"/>